<keyword evidence="8" id="KW-1185">Reference proteome</keyword>
<dbReference type="GO" id="GO:0070072">
    <property type="term" value="P:vacuolar proton-transporting V-type ATPase complex assembly"/>
    <property type="evidence" value="ECO:0007669"/>
    <property type="project" value="InterPro"/>
</dbReference>
<dbReference type="AlphaFoldDB" id="A0AAN7ZJY7"/>
<evidence type="ECO:0000256" key="2">
    <source>
        <dbReference type="ARBA" id="ARBA00022824"/>
    </source>
</evidence>
<keyword evidence="4 6" id="KW-0472">Membrane</keyword>
<feature type="transmembrane region" description="Helical" evidence="6">
    <location>
        <begin position="23"/>
        <end position="48"/>
    </location>
</feature>
<evidence type="ECO:0000256" key="6">
    <source>
        <dbReference type="SAM" id="Phobius"/>
    </source>
</evidence>
<evidence type="ECO:0008006" key="9">
    <source>
        <dbReference type="Google" id="ProtNLM"/>
    </source>
</evidence>
<evidence type="ECO:0000313" key="7">
    <source>
        <dbReference type="EMBL" id="KAK5645472.1"/>
    </source>
</evidence>
<proteinExistence type="predicted"/>
<dbReference type="InterPro" id="IPR019013">
    <property type="entry name" value="Vma21"/>
</dbReference>
<keyword evidence="3 6" id="KW-1133">Transmembrane helix</keyword>
<dbReference type="GO" id="GO:0005789">
    <property type="term" value="C:endoplasmic reticulum membrane"/>
    <property type="evidence" value="ECO:0007669"/>
    <property type="project" value="TreeGrafter"/>
</dbReference>
<dbReference type="EMBL" id="JAVRBK010000004">
    <property type="protein sequence ID" value="KAK5645472.1"/>
    <property type="molecule type" value="Genomic_DNA"/>
</dbReference>
<protein>
    <recommendedName>
        <fullName evidence="9">Vacuolar ATPase assembly integral membrane protein VMA21 homolog</fullName>
    </recommendedName>
</protein>
<gene>
    <name evidence="7" type="ORF">RI129_006772</name>
</gene>
<comment type="caution">
    <text evidence="7">The sequence shown here is derived from an EMBL/GenBank/DDBJ whole genome shotgun (WGS) entry which is preliminary data.</text>
</comment>
<evidence type="ECO:0000256" key="4">
    <source>
        <dbReference type="ARBA" id="ARBA00023136"/>
    </source>
</evidence>
<keyword evidence="2" id="KW-0256">Endoplasmic reticulum</keyword>
<keyword evidence="5" id="KW-0968">Cytoplasmic vesicle</keyword>
<reference evidence="7 8" key="1">
    <citation type="journal article" date="2024" name="Insects">
        <title>An Improved Chromosome-Level Genome Assembly of the Firefly Pyrocoelia pectoralis.</title>
        <authorList>
            <person name="Fu X."/>
            <person name="Meyer-Rochow V.B."/>
            <person name="Ballantyne L."/>
            <person name="Zhu X."/>
        </authorList>
    </citation>
    <scope>NUCLEOTIDE SEQUENCE [LARGE SCALE GENOMIC DNA]</scope>
    <source>
        <strain evidence="7">XCY_ONT2</strain>
    </source>
</reference>
<dbReference type="Proteomes" id="UP001329430">
    <property type="component" value="Chromosome 4"/>
</dbReference>
<name>A0AAN7ZJY7_9COLE</name>
<evidence type="ECO:0000256" key="3">
    <source>
        <dbReference type="ARBA" id="ARBA00022989"/>
    </source>
</evidence>
<feature type="transmembrane region" description="Helical" evidence="6">
    <location>
        <begin position="60"/>
        <end position="80"/>
    </location>
</feature>
<organism evidence="7 8">
    <name type="scientific">Pyrocoelia pectoralis</name>
    <dbReference type="NCBI Taxonomy" id="417401"/>
    <lineage>
        <taxon>Eukaryota</taxon>
        <taxon>Metazoa</taxon>
        <taxon>Ecdysozoa</taxon>
        <taxon>Arthropoda</taxon>
        <taxon>Hexapoda</taxon>
        <taxon>Insecta</taxon>
        <taxon>Pterygota</taxon>
        <taxon>Neoptera</taxon>
        <taxon>Endopterygota</taxon>
        <taxon>Coleoptera</taxon>
        <taxon>Polyphaga</taxon>
        <taxon>Elateriformia</taxon>
        <taxon>Elateroidea</taxon>
        <taxon>Lampyridae</taxon>
        <taxon>Lampyrinae</taxon>
        <taxon>Pyrocoelia</taxon>
    </lineage>
</organism>
<dbReference type="PANTHER" id="PTHR31792:SF3">
    <property type="entry name" value="VACUOLAR ATPASE ASSEMBLY INTEGRAL MEMBRANE PROTEIN VMA21"/>
    <property type="match status" value="1"/>
</dbReference>
<accession>A0AAN7ZJY7</accession>
<keyword evidence="1 6" id="KW-0812">Transmembrane</keyword>
<sequence length="106" mass="11951">MDNRASENEPLIPAHTRQAAKAIALLLFYSFLMFTLPFAAFFGTKYILKDTFHIDGYTNTVWSVIASVVTVNLVIVSYAYQAYHDSEYDSDGNKIDTLSLTKSKKD</sequence>
<evidence type="ECO:0000313" key="8">
    <source>
        <dbReference type="Proteomes" id="UP001329430"/>
    </source>
</evidence>
<evidence type="ECO:0000256" key="5">
    <source>
        <dbReference type="ARBA" id="ARBA00023329"/>
    </source>
</evidence>
<dbReference type="Pfam" id="PF09446">
    <property type="entry name" value="VMA21"/>
    <property type="match status" value="1"/>
</dbReference>
<dbReference type="PANTHER" id="PTHR31792">
    <property type="entry name" value="VACUOLAR ATPASE ASSEMBLY INTEGRAL MEMBRANE PROTEIN VMA21"/>
    <property type="match status" value="1"/>
</dbReference>
<evidence type="ECO:0000256" key="1">
    <source>
        <dbReference type="ARBA" id="ARBA00022692"/>
    </source>
</evidence>
<dbReference type="GO" id="GO:0031410">
    <property type="term" value="C:cytoplasmic vesicle"/>
    <property type="evidence" value="ECO:0007669"/>
    <property type="project" value="UniProtKB-KW"/>
</dbReference>